<dbReference type="Pfam" id="PF13961">
    <property type="entry name" value="DUF4219"/>
    <property type="match status" value="1"/>
</dbReference>
<dbReference type="InterPro" id="IPR025314">
    <property type="entry name" value="DUF4219"/>
</dbReference>
<proteinExistence type="predicted"/>
<sequence length="101" mass="11536">SDTTMHFPNLNDANYAEWAIRMEAVLVHQDGMEKAVLMITAEVEVLKKKRDVSKMDKACTKLILHVENGQLSHMHSHDPLEIWETLEHLHCAARFTTSLAL</sequence>
<comment type="caution">
    <text evidence="2">The sequence shown here is derived from an EMBL/GenBank/DDBJ whole genome shotgun (WGS) entry which is preliminary data.</text>
</comment>
<evidence type="ECO:0000313" key="2">
    <source>
        <dbReference type="EMBL" id="KAG5633233.1"/>
    </source>
</evidence>
<keyword evidence="3" id="KW-1185">Reference proteome</keyword>
<dbReference type="OrthoDB" id="3265539at2759"/>
<feature type="domain" description="DUF4219" evidence="1">
    <location>
        <begin position="10"/>
        <end position="30"/>
    </location>
</feature>
<dbReference type="EMBL" id="JABCKV010006168">
    <property type="protein sequence ID" value="KAG5633233.1"/>
    <property type="molecule type" value="Genomic_DNA"/>
</dbReference>
<feature type="non-terminal residue" evidence="2">
    <location>
        <position position="1"/>
    </location>
</feature>
<gene>
    <name evidence="2" type="ORF">DXG03_007960</name>
</gene>
<organism evidence="2 3">
    <name type="scientific">Asterophora parasitica</name>
    <dbReference type="NCBI Taxonomy" id="117018"/>
    <lineage>
        <taxon>Eukaryota</taxon>
        <taxon>Fungi</taxon>
        <taxon>Dikarya</taxon>
        <taxon>Basidiomycota</taxon>
        <taxon>Agaricomycotina</taxon>
        <taxon>Agaricomycetes</taxon>
        <taxon>Agaricomycetidae</taxon>
        <taxon>Agaricales</taxon>
        <taxon>Tricholomatineae</taxon>
        <taxon>Lyophyllaceae</taxon>
        <taxon>Asterophora</taxon>
    </lineage>
</organism>
<name>A0A9P7FKS4_9AGAR</name>
<evidence type="ECO:0000259" key="1">
    <source>
        <dbReference type="Pfam" id="PF13961"/>
    </source>
</evidence>
<dbReference type="AlphaFoldDB" id="A0A9P7FKS4"/>
<protein>
    <recommendedName>
        <fullName evidence="1">DUF4219 domain-containing protein</fullName>
    </recommendedName>
</protein>
<reference evidence="2" key="1">
    <citation type="submission" date="2020-07" db="EMBL/GenBank/DDBJ databases">
        <authorList>
            <person name="Nieuwenhuis M."/>
            <person name="Van De Peppel L.J.J."/>
        </authorList>
    </citation>
    <scope>NUCLEOTIDE SEQUENCE</scope>
    <source>
        <strain evidence="2">AP01</strain>
        <tissue evidence="2">Mycelium</tissue>
    </source>
</reference>
<evidence type="ECO:0000313" key="3">
    <source>
        <dbReference type="Proteomes" id="UP000775547"/>
    </source>
</evidence>
<dbReference type="Proteomes" id="UP000775547">
    <property type="component" value="Unassembled WGS sequence"/>
</dbReference>
<reference evidence="2" key="2">
    <citation type="submission" date="2021-10" db="EMBL/GenBank/DDBJ databases">
        <title>Phylogenomics reveals ancestral predisposition of the termite-cultivated fungus Termitomyces towards a domesticated lifestyle.</title>
        <authorList>
            <person name="Auxier B."/>
            <person name="Grum-Grzhimaylo A."/>
            <person name="Cardenas M.E."/>
            <person name="Lodge J.D."/>
            <person name="Laessoe T."/>
            <person name="Pedersen O."/>
            <person name="Smith M.E."/>
            <person name="Kuyper T.W."/>
            <person name="Franco-Molano E.A."/>
            <person name="Baroni T.J."/>
            <person name="Aanen D.K."/>
        </authorList>
    </citation>
    <scope>NUCLEOTIDE SEQUENCE</scope>
    <source>
        <strain evidence="2">AP01</strain>
        <tissue evidence="2">Mycelium</tissue>
    </source>
</reference>
<accession>A0A9P7FKS4</accession>